<feature type="compositionally biased region" description="Gly residues" evidence="1">
    <location>
        <begin position="615"/>
        <end position="629"/>
    </location>
</feature>
<dbReference type="InterPro" id="IPR006311">
    <property type="entry name" value="TAT_signal"/>
</dbReference>
<dbReference type="Gene3D" id="3.40.50.1110">
    <property type="entry name" value="SGNH hydrolase"/>
    <property type="match status" value="1"/>
</dbReference>
<name>A0A841FW02_9ACTN</name>
<dbReference type="PROSITE" id="PS51318">
    <property type="entry name" value="TAT"/>
    <property type="match status" value="1"/>
</dbReference>
<feature type="compositionally biased region" description="Polar residues" evidence="1">
    <location>
        <begin position="540"/>
        <end position="553"/>
    </location>
</feature>
<accession>A0A841FW02</accession>
<dbReference type="SUPFAM" id="SSF52266">
    <property type="entry name" value="SGNH hydrolase"/>
    <property type="match status" value="1"/>
</dbReference>
<keyword evidence="2" id="KW-0732">Signal</keyword>
<evidence type="ECO:0000256" key="1">
    <source>
        <dbReference type="SAM" id="MobiDB-lite"/>
    </source>
</evidence>
<evidence type="ECO:0000313" key="3">
    <source>
        <dbReference type="EMBL" id="MBB6036160.1"/>
    </source>
</evidence>
<proteinExistence type="predicted"/>
<feature type="region of interest" description="Disordered" evidence="1">
    <location>
        <begin position="331"/>
        <end position="698"/>
    </location>
</feature>
<dbReference type="EMBL" id="JACHGT010000008">
    <property type="protein sequence ID" value="MBB6036160.1"/>
    <property type="molecule type" value="Genomic_DNA"/>
</dbReference>
<feature type="compositionally biased region" description="Gly residues" evidence="1">
    <location>
        <begin position="650"/>
        <end position="659"/>
    </location>
</feature>
<protein>
    <submittedName>
        <fullName evidence="3">Lysophospholipase L1-like esterase</fullName>
    </submittedName>
</protein>
<feature type="region of interest" description="Disordered" evidence="1">
    <location>
        <begin position="53"/>
        <end position="75"/>
    </location>
</feature>
<feature type="compositionally biased region" description="Low complexity" evidence="1">
    <location>
        <begin position="489"/>
        <end position="499"/>
    </location>
</feature>
<evidence type="ECO:0000313" key="4">
    <source>
        <dbReference type="Proteomes" id="UP000548476"/>
    </source>
</evidence>
<evidence type="ECO:0000256" key="2">
    <source>
        <dbReference type="SAM" id="SignalP"/>
    </source>
</evidence>
<dbReference type="RefSeq" id="WP_184788996.1">
    <property type="nucleotide sequence ID" value="NZ_BONT01000046.1"/>
</dbReference>
<keyword evidence="4" id="KW-1185">Reference proteome</keyword>
<dbReference type="InterPro" id="IPR036514">
    <property type="entry name" value="SGNH_hydro_sf"/>
</dbReference>
<feature type="chain" id="PRO_5032874380" evidence="2">
    <location>
        <begin position="27"/>
        <end position="698"/>
    </location>
</feature>
<dbReference type="Proteomes" id="UP000548476">
    <property type="component" value="Unassembled WGS sequence"/>
</dbReference>
<feature type="signal peptide" evidence="2">
    <location>
        <begin position="1"/>
        <end position="26"/>
    </location>
</feature>
<sequence length="698" mass="70420">MSLRLRRFLYLAVTTAVTLAASAGLAAPANAQAPLADDQVKVDILGDSYNSGEGMRGTYFDPEDRRHRSPFASGSQALQRLQDANPDIDIDGQIGASSGATTRDVFETQEDADGNPVNPPQNSLVRPDADAVIMGFGGNDAQFAQVLTEAWRSATQGQSSPRFDRFMEGLEPLMDTDLSAEEYQRQAESTPGGQAPTIVARLLQAMREIQAKAPGAKLVVPNYPLPVNPEATSFWSRFSEYELQRFREFGTQLNRAIAKSVELCGCATVADMAGALDGREAYTDDPAINDLNAALTGRHDQWNSNEPFHPNVEGGGLMSDAIAGALAEALGLKPPDEGGATPTPFNELREAPDPEGFEPLTRGQRNDDDEDASEQDGKKDDSDAKDDGKGKGDGKGEGDGTPSADPISADPDDTPGTSDPGTADPGTENPDPGTPDPGTADPGTPDPGTSDPGTGTPDTSTPDTSDPVTVVPDSPPSDTPSHEGGDGGDPAQDPTTAPSDPAPPDTPPSNDLGGNPFGGGSGDGTPANSSGSPDDRDNGSDGSPNNDPGTPANSSGSPDDRDGTSGDTPGGGFGDGGSPGSDTGSDGGAPANSSGSPDDRDSTSGDSSDTTSGDSPGGPSGGGFDGGSDSGAPANSSGSPDDRDGTSGDTPGGGYGDDGGAPANSSGSPDDRDGTSGDTPGGGYSDSYGEGDGSCACW</sequence>
<feature type="compositionally biased region" description="Gly residues" evidence="1">
    <location>
        <begin position="568"/>
        <end position="579"/>
    </location>
</feature>
<dbReference type="AlphaFoldDB" id="A0A841FW02"/>
<comment type="caution">
    <text evidence="3">The sequence shown here is derived from an EMBL/GenBank/DDBJ whole genome shotgun (WGS) entry which is preliminary data.</text>
</comment>
<organism evidence="3 4">
    <name type="scientific">Phytomonospora endophytica</name>
    <dbReference type="NCBI Taxonomy" id="714109"/>
    <lineage>
        <taxon>Bacteria</taxon>
        <taxon>Bacillati</taxon>
        <taxon>Actinomycetota</taxon>
        <taxon>Actinomycetes</taxon>
        <taxon>Micromonosporales</taxon>
        <taxon>Micromonosporaceae</taxon>
        <taxon>Phytomonospora</taxon>
    </lineage>
</organism>
<feature type="compositionally biased region" description="Low complexity" evidence="1">
    <location>
        <begin position="400"/>
        <end position="472"/>
    </location>
</feature>
<reference evidence="3 4" key="1">
    <citation type="submission" date="2020-08" db="EMBL/GenBank/DDBJ databases">
        <title>Genomic Encyclopedia of Type Strains, Phase IV (KMG-IV): sequencing the most valuable type-strain genomes for metagenomic binning, comparative biology and taxonomic classification.</title>
        <authorList>
            <person name="Goeker M."/>
        </authorList>
    </citation>
    <scope>NUCLEOTIDE SEQUENCE [LARGE SCALE GENOMIC DNA]</scope>
    <source>
        <strain evidence="3 4">YIM 65646</strain>
    </source>
</reference>
<feature type="compositionally biased region" description="Basic and acidic residues" evidence="1">
    <location>
        <begin position="375"/>
        <end position="398"/>
    </location>
</feature>
<gene>
    <name evidence="3" type="ORF">HNR73_004028</name>
</gene>
<feature type="compositionally biased region" description="Low complexity" evidence="1">
    <location>
        <begin position="604"/>
        <end position="614"/>
    </location>
</feature>